<evidence type="ECO:0000256" key="2">
    <source>
        <dbReference type="ARBA" id="ARBA00023121"/>
    </source>
</evidence>
<dbReference type="RefSeq" id="XP_003958118.1">
    <property type="nucleotide sequence ID" value="XM_003958069.1"/>
</dbReference>
<keyword evidence="6" id="KW-1185">Reference proteome</keyword>
<dbReference type="AlphaFoldDB" id="H2AX83"/>
<dbReference type="GO" id="GO:0005576">
    <property type="term" value="C:extracellular region"/>
    <property type="evidence" value="ECO:0007669"/>
    <property type="project" value="EnsemblFungi"/>
</dbReference>
<gene>
    <name evidence="5" type="primary">KAFR0F03870</name>
    <name evidence="5" type="ORF">KAFR_0F03870</name>
</gene>
<reference evidence="5 6" key="1">
    <citation type="journal article" date="2011" name="Proc. Natl. Acad. Sci. U.S.A.">
        <title>Evolutionary erosion of yeast sex chromosomes by mating-type switching accidents.</title>
        <authorList>
            <person name="Gordon J.L."/>
            <person name="Armisen D."/>
            <person name="Proux-Wera E."/>
            <person name="Oheigeartaigh S.S."/>
            <person name="Byrne K.P."/>
            <person name="Wolfe K.H."/>
        </authorList>
    </citation>
    <scope>NUCLEOTIDE SEQUENCE [LARGE SCALE GENOMIC DNA]</scope>
    <source>
        <strain evidence="6">ATCC 22294 / BCRC 22015 / CBS 2517 / CECT 1963 / NBRC 1671 / NRRL Y-8276</strain>
    </source>
</reference>
<dbReference type="HOGENOM" id="CLU_118853_4_1_1"/>
<dbReference type="FunFam" id="1.20.80.10:FF:000010">
    <property type="entry name" value="Acyl-CoA-binding domain-containing protein 5"/>
    <property type="match status" value="1"/>
</dbReference>
<dbReference type="STRING" id="1071382.H2AX83"/>
<dbReference type="GO" id="GO:0036042">
    <property type="term" value="F:long-chain fatty acyl-CoA binding"/>
    <property type="evidence" value="ECO:0007669"/>
    <property type="project" value="EnsemblFungi"/>
</dbReference>
<dbReference type="FunCoup" id="H2AX83">
    <property type="interactions" value="444"/>
</dbReference>
<dbReference type="GO" id="GO:0042761">
    <property type="term" value="P:very long-chain fatty acid biosynthetic process"/>
    <property type="evidence" value="ECO:0007669"/>
    <property type="project" value="EnsemblFungi"/>
</dbReference>
<dbReference type="GeneID" id="13884451"/>
<feature type="compositionally biased region" description="Basic and acidic residues" evidence="3">
    <location>
        <begin position="1"/>
        <end position="11"/>
    </location>
</feature>
<accession>H2AX83</accession>
<dbReference type="InterPro" id="IPR014352">
    <property type="entry name" value="FERM/acyl-CoA-bd_prot_sf"/>
</dbReference>
<feature type="region of interest" description="Disordered" evidence="3">
    <location>
        <begin position="1"/>
        <end position="21"/>
    </location>
</feature>
<dbReference type="InterPro" id="IPR022408">
    <property type="entry name" value="Acyl-CoA-binding_prot_CS"/>
</dbReference>
<dbReference type="SUPFAM" id="SSF47027">
    <property type="entry name" value="Acyl-CoA binding protein"/>
    <property type="match status" value="1"/>
</dbReference>
<dbReference type="PANTHER" id="PTHR23310">
    <property type="entry name" value="ACYL-COA-BINDING PROTEIN, ACBP"/>
    <property type="match status" value="1"/>
</dbReference>
<evidence type="ECO:0000256" key="1">
    <source>
        <dbReference type="ARBA" id="ARBA00005567"/>
    </source>
</evidence>
<dbReference type="PRINTS" id="PR00689">
    <property type="entry name" value="ACOABINDINGP"/>
</dbReference>
<comment type="similarity">
    <text evidence="1">Belongs to the ACBP family.</text>
</comment>
<dbReference type="PROSITE" id="PS00880">
    <property type="entry name" value="ACB_1"/>
    <property type="match status" value="1"/>
</dbReference>
<evidence type="ECO:0000313" key="5">
    <source>
        <dbReference type="EMBL" id="CCF58983.1"/>
    </source>
</evidence>
<evidence type="ECO:0000256" key="3">
    <source>
        <dbReference type="SAM" id="MobiDB-lite"/>
    </source>
</evidence>
<dbReference type="InterPro" id="IPR035984">
    <property type="entry name" value="Acyl-CoA-binding_sf"/>
</dbReference>
<dbReference type="KEGG" id="kaf:KAFR_0F03870"/>
<dbReference type="InParanoid" id="H2AX83"/>
<dbReference type="PROSITE" id="PS51228">
    <property type="entry name" value="ACB_2"/>
    <property type="match status" value="1"/>
</dbReference>
<protein>
    <recommendedName>
        <fullName evidence="4">ACB domain-containing protein</fullName>
    </recommendedName>
</protein>
<organism evidence="5 6">
    <name type="scientific">Kazachstania africana (strain ATCC 22294 / BCRC 22015 / CBS 2517 / CECT 1963 / NBRC 1671 / NRRL Y-8276)</name>
    <name type="common">Yeast</name>
    <name type="synonym">Kluyveromyces africanus</name>
    <dbReference type="NCBI Taxonomy" id="1071382"/>
    <lineage>
        <taxon>Eukaryota</taxon>
        <taxon>Fungi</taxon>
        <taxon>Dikarya</taxon>
        <taxon>Ascomycota</taxon>
        <taxon>Saccharomycotina</taxon>
        <taxon>Saccharomycetes</taxon>
        <taxon>Saccharomycetales</taxon>
        <taxon>Saccharomycetaceae</taxon>
        <taxon>Kazachstania</taxon>
    </lineage>
</organism>
<sequence length="89" mass="10209">MVSQEFEEKAKAVQNLPNKPSNDELLKLYSLYKQATVGDCNTERPTGLLQMKDKSKWDAWNKLKGLSPEDAEQQYIDLVNELSKKYASK</sequence>
<keyword evidence="2" id="KW-0446">Lipid-binding</keyword>
<dbReference type="Pfam" id="PF00887">
    <property type="entry name" value="ACBP"/>
    <property type="match status" value="1"/>
</dbReference>
<dbReference type="EMBL" id="HE650826">
    <property type="protein sequence ID" value="CCF58983.1"/>
    <property type="molecule type" value="Genomic_DNA"/>
</dbReference>
<dbReference type="Proteomes" id="UP000005220">
    <property type="component" value="Chromosome 6"/>
</dbReference>
<dbReference type="InterPro" id="IPR000582">
    <property type="entry name" value="Acyl-CoA-binding_protein"/>
</dbReference>
<dbReference type="eggNOG" id="KOG0817">
    <property type="taxonomic scope" value="Eukaryota"/>
</dbReference>
<name>H2AX83_KAZAF</name>
<dbReference type="PANTHER" id="PTHR23310:SF62">
    <property type="entry name" value="ACYL-COA BINDING PROTEIN 1, ISOFORM A"/>
    <property type="match status" value="1"/>
</dbReference>
<feature type="domain" description="ACB" evidence="4">
    <location>
        <begin position="2"/>
        <end position="88"/>
    </location>
</feature>
<dbReference type="Gene3D" id="1.20.80.10">
    <property type="match status" value="1"/>
</dbReference>
<evidence type="ECO:0000313" key="6">
    <source>
        <dbReference type="Proteomes" id="UP000005220"/>
    </source>
</evidence>
<evidence type="ECO:0000259" key="4">
    <source>
        <dbReference type="PROSITE" id="PS51228"/>
    </source>
</evidence>
<dbReference type="OrthoDB" id="346910at2759"/>
<proteinExistence type="inferred from homology"/>